<dbReference type="EMBL" id="DS113610">
    <property type="protein sequence ID" value="EAY00184.1"/>
    <property type="molecule type" value="Genomic_DNA"/>
</dbReference>
<organism evidence="2 3">
    <name type="scientific">Trichomonas vaginalis (strain ATCC PRA-98 / G3)</name>
    <dbReference type="NCBI Taxonomy" id="412133"/>
    <lineage>
        <taxon>Eukaryota</taxon>
        <taxon>Metamonada</taxon>
        <taxon>Parabasalia</taxon>
        <taxon>Trichomonadida</taxon>
        <taxon>Trichomonadidae</taxon>
        <taxon>Trichomonas</taxon>
    </lineage>
</organism>
<reference evidence="2" key="1">
    <citation type="submission" date="2006-10" db="EMBL/GenBank/DDBJ databases">
        <authorList>
            <person name="Amadeo P."/>
            <person name="Zhao Q."/>
            <person name="Wortman J."/>
            <person name="Fraser-Liggett C."/>
            <person name="Carlton J."/>
        </authorList>
    </citation>
    <scope>NUCLEOTIDE SEQUENCE</scope>
    <source>
        <strain evidence="2">G3</strain>
    </source>
</reference>
<evidence type="ECO:0000313" key="2">
    <source>
        <dbReference type="EMBL" id="EAY00184.1"/>
    </source>
</evidence>
<keyword evidence="1" id="KW-0812">Transmembrane</keyword>
<dbReference type="AlphaFoldDB" id="A2F4H5"/>
<dbReference type="RefSeq" id="XP_001313113.1">
    <property type="nucleotide sequence ID" value="XM_001313112.1"/>
</dbReference>
<keyword evidence="1" id="KW-0472">Membrane</keyword>
<keyword evidence="3" id="KW-1185">Reference proteome</keyword>
<dbReference type="VEuPathDB" id="TrichDB:TVAG_007140"/>
<name>A2F4H5_TRIV3</name>
<reference evidence="2" key="2">
    <citation type="journal article" date="2007" name="Science">
        <title>Draft genome sequence of the sexually transmitted pathogen Trichomonas vaginalis.</title>
        <authorList>
            <person name="Carlton J.M."/>
            <person name="Hirt R.P."/>
            <person name="Silva J.C."/>
            <person name="Delcher A.L."/>
            <person name="Schatz M."/>
            <person name="Zhao Q."/>
            <person name="Wortman J.R."/>
            <person name="Bidwell S.L."/>
            <person name="Alsmark U.C.M."/>
            <person name="Besteiro S."/>
            <person name="Sicheritz-Ponten T."/>
            <person name="Noel C.J."/>
            <person name="Dacks J.B."/>
            <person name="Foster P.G."/>
            <person name="Simillion C."/>
            <person name="Van de Peer Y."/>
            <person name="Miranda-Saavedra D."/>
            <person name="Barton G.J."/>
            <person name="Westrop G.D."/>
            <person name="Mueller S."/>
            <person name="Dessi D."/>
            <person name="Fiori P.L."/>
            <person name="Ren Q."/>
            <person name="Paulsen I."/>
            <person name="Zhang H."/>
            <person name="Bastida-Corcuera F.D."/>
            <person name="Simoes-Barbosa A."/>
            <person name="Brown M.T."/>
            <person name="Hayes R.D."/>
            <person name="Mukherjee M."/>
            <person name="Okumura C.Y."/>
            <person name="Schneider R."/>
            <person name="Smith A.J."/>
            <person name="Vanacova S."/>
            <person name="Villalvazo M."/>
            <person name="Haas B.J."/>
            <person name="Pertea M."/>
            <person name="Feldblyum T.V."/>
            <person name="Utterback T.R."/>
            <person name="Shu C.L."/>
            <person name="Osoegawa K."/>
            <person name="de Jong P.J."/>
            <person name="Hrdy I."/>
            <person name="Horvathova L."/>
            <person name="Zubacova Z."/>
            <person name="Dolezal P."/>
            <person name="Malik S.B."/>
            <person name="Logsdon J.M. Jr."/>
            <person name="Henze K."/>
            <person name="Gupta A."/>
            <person name="Wang C.C."/>
            <person name="Dunne R.L."/>
            <person name="Upcroft J.A."/>
            <person name="Upcroft P."/>
            <person name="White O."/>
            <person name="Salzberg S.L."/>
            <person name="Tang P."/>
            <person name="Chiu C.-H."/>
            <person name="Lee Y.-S."/>
            <person name="Embley T.M."/>
            <person name="Coombs G.H."/>
            <person name="Mottram J.C."/>
            <person name="Tachezy J."/>
            <person name="Fraser-Liggett C.M."/>
            <person name="Johnson P.J."/>
        </authorList>
    </citation>
    <scope>NUCLEOTIDE SEQUENCE [LARGE SCALE GENOMIC DNA]</scope>
    <source>
        <strain evidence="2">G3</strain>
    </source>
</reference>
<evidence type="ECO:0000313" key="3">
    <source>
        <dbReference type="Proteomes" id="UP000001542"/>
    </source>
</evidence>
<accession>A2F4H5</accession>
<sequence length="78" mass="8645">MLLLVLIVLILGPWLYFKPKWGIIATILLLIYGAGILTGSLLMLDPEYAIPFLSQATGVGDEKMRELLEKMASNNKNP</sequence>
<feature type="transmembrane region" description="Helical" evidence="1">
    <location>
        <begin position="27"/>
        <end position="44"/>
    </location>
</feature>
<gene>
    <name evidence="2" type="ORF">TVAG_007140</name>
</gene>
<dbReference type="InParanoid" id="A2F4H5"/>
<dbReference type="KEGG" id="tva:4758003"/>
<keyword evidence="1" id="KW-1133">Transmembrane helix</keyword>
<protein>
    <submittedName>
        <fullName evidence="2">Uncharacterized protein</fullName>
    </submittedName>
</protein>
<dbReference type="VEuPathDB" id="TrichDB:TVAGG3_0421980"/>
<dbReference type="Proteomes" id="UP000001542">
    <property type="component" value="Unassembled WGS sequence"/>
</dbReference>
<evidence type="ECO:0000256" key="1">
    <source>
        <dbReference type="SAM" id="Phobius"/>
    </source>
</evidence>
<proteinExistence type="predicted"/>